<dbReference type="SUPFAM" id="SSF50978">
    <property type="entry name" value="WD40 repeat-like"/>
    <property type="match status" value="1"/>
</dbReference>
<accession>A0A1Q2SLI1</accession>
<dbReference type="CDD" id="cd06261">
    <property type="entry name" value="TM_PBP2"/>
    <property type="match status" value="1"/>
</dbReference>
<feature type="transmembrane region" description="Helical" evidence="5">
    <location>
        <begin position="724"/>
        <end position="745"/>
    </location>
</feature>
<name>A0A1Q2SLI1_9GAMM</name>
<dbReference type="KEGG" id="ntt:TAO_0618"/>
<dbReference type="Gene3D" id="2.130.10.10">
    <property type="entry name" value="YVTN repeat-like/Quinoprotein amine dehydrogenase"/>
    <property type="match status" value="1"/>
</dbReference>
<dbReference type="PANTHER" id="PTHR42727:SF1">
    <property type="entry name" value="PHOSPHATE TRANSPORT SYSTEM PERMEASE"/>
    <property type="match status" value="1"/>
</dbReference>
<evidence type="ECO:0000256" key="1">
    <source>
        <dbReference type="ARBA" id="ARBA00004651"/>
    </source>
</evidence>
<dbReference type="EMBL" id="AP014836">
    <property type="protein sequence ID" value="BAW79988.1"/>
    <property type="molecule type" value="Genomic_DNA"/>
</dbReference>
<dbReference type="PANTHER" id="PTHR42727">
    <property type="entry name" value="PHOSPHATE TRANSPORT SYSTEM PERMEASE PROTEIN"/>
    <property type="match status" value="1"/>
</dbReference>
<reference evidence="7 8" key="1">
    <citation type="journal article" date="2017" name="ISME J.">
        <title>An acid-tolerant ammonia-oxidizing ?-proteobacterium from soil.</title>
        <authorList>
            <person name="Hayatsu M."/>
            <person name="Tago K."/>
            <person name="Uchiyama I."/>
            <person name="Toyoda A."/>
            <person name="Wang Y."/>
            <person name="Shimomura Y."/>
            <person name="Okubo T."/>
            <person name="Kurisu F."/>
            <person name="Hirono Y."/>
            <person name="Nonaka K."/>
            <person name="Akiyama H."/>
            <person name="Itoh T."/>
            <person name="Takami H."/>
        </authorList>
    </citation>
    <scope>NUCLEOTIDE SEQUENCE [LARGE SCALE GENOMIC DNA]</scope>
    <source>
        <strain evidence="7 8">TAO100</strain>
    </source>
</reference>
<dbReference type="InterPro" id="IPR000515">
    <property type="entry name" value="MetI-like"/>
</dbReference>
<dbReference type="RefSeq" id="WP_096526581.1">
    <property type="nucleotide sequence ID" value="NZ_AP014836.1"/>
</dbReference>
<evidence type="ECO:0000256" key="3">
    <source>
        <dbReference type="ARBA" id="ARBA00022989"/>
    </source>
</evidence>
<dbReference type="Pfam" id="PF00528">
    <property type="entry name" value="BPD_transp_1"/>
    <property type="match status" value="1"/>
</dbReference>
<dbReference type="AlphaFoldDB" id="A0A1Q2SLI1"/>
<feature type="transmembrane region" description="Helical" evidence="5">
    <location>
        <begin position="525"/>
        <end position="547"/>
    </location>
</feature>
<protein>
    <submittedName>
        <fullName evidence="7">Phosphate ABC transporter permease</fullName>
    </submittedName>
</protein>
<evidence type="ECO:0000256" key="5">
    <source>
        <dbReference type="RuleBase" id="RU363032"/>
    </source>
</evidence>
<dbReference type="SUPFAM" id="SSF161098">
    <property type="entry name" value="MetI-like"/>
    <property type="match status" value="1"/>
</dbReference>
<dbReference type="InterPro" id="IPR015943">
    <property type="entry name" value="WD40/YVTN_repeat-like_dom_sf"/>
</dbReference>
<sequence length="759" mass="84104">MVASAPEPENRIIPPITKRYRRWRKIKDYAARYYIIFGGVSVIITITLVFFYLLYVVIPLFHSAQITPTAQYVTPGGSMDATVYLALNEYNDTGFRLTDQGRAIFFSTQDGKVVLNSKLPIPEGVAITSFTASHSSREVIAYGLSNGRGVFLRPIYQTAYTSDNVRTVTPRLEYPLGNQPLVIDSKGQPLHLISAQSNKEQTTIAAVTADNRLILVNFIKLRSFADEKTIITQTDASLDLSPLKITHIIIGGQQEELYLIDTEGYINYYRLIGDEKTPNLIQRVRVVPLGTQVTALSSLTGGISLLVGDSSGQIAQWFPVRDENNHYSLVQIRTFNAQKGPIKAIAPEHARKGFLAADSLGYIGLYHATAHRILRIKRLSKAPLSVIGIAPRANGMLAGDLRGKIRFLRIDNKHPEVSWQALWGKVWYESSQRPKFVWQSSASSNKLEPKFSLTPLIFGTFKGAFYAMLFAIPIAIMGAVYTAYFMGPKMRGIIKPIIEIMAALPTVILGFLAGLWLAPLVEKNLLGILILLLLLPLSIFILSYFWYRLPSKVRHWVSDGYEVILLTFVVIGVSALILTLSKSLGTTFFNNDISLWITTHLDIIYDQRNALVVGFAMGFAAIPLIFSISEDAIFSVPKHLTVGSLALGATPWQTLVRVVLLTASSGIFSAIAIGFGRAVGETMIILMATGNTPVMDFSPFQGLRSLSANIAVEMPEAEVNGTHYRILFLTALVLFIVTFIINTFAEIVRQRLRAKYNSL</sequence>
<dbReference type="Proteomes" id="UP000243679">
    <property type="component" value="Chromosome"/>
</dbReference>
<evidence type="ECO:0000256" key="4">
    <source>
        <dbReference type="ARBA" id="ARBA00023136"/>
    </source>
</evidence>
<feature type="transmembrane region" description="Helical" evidence="5">
    <location>
        <begin position="497"/>
        <end position="519"/>
    </location>
</feature>
<keyword evidence="4 5" id="KW-0472">Membrane</keyword>
<keyword evidence="5" id="KW-0813">Transport</keyword>
<keyword evidence="2 5" id="KW-0812">Transmembrane</keyword>
<organism evidence="7 8">
    <name type="scientific">Candidatus Nitrosoglobus terrae</name>
    <dbReference type="NCBI Taxonomy" id="1630141"/>
    <lineage>
        <taxon>Bacteria</taxon>
        <taxon>Pseudomonadati</taxon>
        <taxon>Pseudomonadota</taxon>
        <taxon>Gammaproteobacteria</taxon>
        <taxon>Chromatiales</taxon>
        <taxon>Chromatiaceae</taxon>
        <taxon>Candidatus Nitrosoglobus</taxon>
    </lineage>
</organism>
<keyword evidence="8" id="KW-1185">Reference proteome</keyword>
<comment type="similarity">
    <text evidence="5">Belongs to the binding-protein-dependent transport system permease family.</text>
</comment>
<feature type="transmembrane region" description="Helical" evidence="5">
    <location>
        <begin position="610"/>
        <end position="634"/>
    </location>
</feature>
<feature type="transmembrane region" description="Helical" evidence="5">
    <location>
        <begin position="559"/>
        <end position="580"/>
    </location>
</feature>
<evidence type="ECO:0000313" key="7">
    <source>
        <dbReference type="EMBL" id="BAW79988.1"/>
    </source>
</evidence>
<gene>
    <name evidence="7" type="ORF">TAO_0618</name>
</gene>
<keyword evidence="3 5" id="KW-1133">Transmembrane helix</keyword>
<proteinExistence type="inferred from homology"/>
<evidence type="ECO:0000313" key="8">
    <source>
        <dbReference type="Proteomes" id="UP000243679"/>
    </source>
</evidence>
<feature type="transmembrane region" description="Helical" evidence="5">
    <location>
        <begin position="464"/>
        <end position="485"/>
    </location>
</feature>
<dbReference type="OrthoDB" id="9785113at2"/>
<comment type="subcellular location">
    <subcellularLocation>
        <location evidence="1 5">Cell membrane</location>
        <topology evidence="1 5">Multi-pass membrane protein</topology>
    </subcellularLocation>
</comment>
<dbReference type="InterPro" id="IPR036322">
    <property type="entry name" value="WD40_repeat_dom_sf"/>
</dbReference>
<dbReference type="Gene3D" id="1.10.3720.10">
    <property type="entry name" value="MetI-like"/>
    <property type="match status" value="1"/>
</dbReference>
<feature type="domain" description="ABC transmembrane type-1" evidence="6">
    <location>
        <begin position="457"/>
        <end position="745"/>
    </location>
</feature>
<feature type="transmembrane region" description="Helical" evidence="5">
    <location>
        <begin position="655"/>
        <end position="676"/>
    </location>
</feature>
<dbReference type="GO" id="GO:0005886">
    <property type="term" value="C:plasma membrane"/>
    <property type="evidence" value="ECO:0007669"/>
    <property type="project" value="UniProtKB-SubCell"/>
</dbReference>
<dbReference type="PROSITE" id="PS50928">
    <property type="entry name" value="ABC_TM1"/>
    <property type="match status" value="1"/>
</dbReference>
<dbReference type="InterPro" id="IPR035906">
    <property type="entry name" value="MetI-like_sf"/>
</dbReference>
<dbReference type="GO" id="GO:0055085">
    <property type="term" value="P:transmembrane transport"/>
    <property type="evidence" value="ECO:0007669"/>
    <property type="project" value="InterPro"/>
</dbReference>
<evidence type="ECO:0000256" key="2">
    <source>
        <dbReference type="ARBA" id="ARBA00022692"/>
    </source>
</evidence>
<evidence type="ECO:0000259" key="6">
    <source>
        <dbReference type="PROSITE" id="PS50928"/>
    </source>
</evidence>
<feature type="transmembrane region" description="Helical" evidence="5">
    <location>
        <begin position="31"/>
        <end position="58"/>
    </location>
</feature>